<keyword evidence="1" id="KW-0472">Membrane</keyword>
<dbReference type="Proteomes" id="UP000249758">
    <property type="component" value="Segment"/>
</dbReference>
<evidence type="ECO:0000256" key="1">
    <source>
        <dbReference type="SAM" id="Phobius"/>
    </source>
</evidence>
<organism evidence="2">
    <name type="scientific">Pandoravirus macleodensis</name>
    <dbReference type="NCBI Taxonomy" id="2107707"/>
    <lineage>
        <taxon>Viruses</taxon>
        <taxon>Pandoravirus</taxon>
    </lineage>
</organism>
<sequence>MEPVRFGETTPLGVCRYRPRPRAAQALAPSESFVTRLGRLVATTHRHIIGDCFWSTARLHTSCQWRWRPAEALRYCRKLCTPKDDSTSCGVQPMVRLFYMPGSRDKLADAWRAAVGRADLNNNVHASWRTDVGALLDWIDEDPRGMPVLLGNASGLVLVDGPTAVVGEIMWAHSRSHNVTTICVNLADLCHALECKTKETTRHREMVTTVVLYSVLSLLLLLLLLSFVAAAVVVAPRVLKFGAQ</sequence>
<dbReference type="GeneID" id="36841225"/>
<dbReference type="KEGG" id="vg:36841225"/>
<dbReference type="EMBL" id="MG011691">
    <property type="protein sequence ID" value="AVK76770.1"/>
    <property type="molecule type" value="Genomic_DNA"/>
</dbReference>
<dbReference type="RefSeq" id="YP_009480766.1">
    <property type="nucleotide sequence ID" value="NC_037665.1"/>
</dbReference>
<gene>
    <name evidence="2" type="ORF">pmac_cds_82</name>
</gene>
<feature type="transmembrane region" description="Helical" evidence="1">
    <location>
        <begin position="210"/>
        <end position="235"/>
    </location>
</feature>
<keyword evidence="1" id="KW-1133">Transmembrane helix</keyword>
<keyword evidence="1" id="KW-0812">Transmembrane</keyword>
<evidence type="ECO:0000313" key="2">
    <source>
        <dbReference type="EMBL" id="AVK76770.1"/>
    </source>
</evidence>
<protein>
    <submittedName>
        <fullName evidence="2">Uncharacterized protein</fullName>
    </submittedName>
</protein>
<reference evidence="2" key="1">
    <citation type="journal article" date="2018" name="Nat. Commun.">
        <title>Diversity and evolution of the emerging Pandoraviridae family.</title>
        <authorList>
            <person name="Legendre M."/>
            <person name="Fabre E."/>
            <person name="Poirot O."/>
            <person name="Jeudy S."/>
            <person name="Lartigue A."/>
            <person name="Alempic J.M."/>
            <person name="Beucher L."/>
            <person name="Philippe N."/>
            <person name="Bertaux L."/>
            <person name="Christo-Foroux E."/>
            <person name="Labadie K."/>
            <person name="Coute Y."/>
            <person name="Abergel C."/>
            <person name="Claverie J.M."/>
        </authorList>
    </citation>
    <scope>NUCLEOTIDE SEQUENCE [LARGE SCALE GENOMIC DNA]</scope>
    <source>
        <strain evidence="2">Macleodensis</strain>
    </source>
</reference>
<name>A0A2U7UEM5_9VIRU</name>
<proteinExistence type="predicted"/>
<accession>A0A2U7UEM5</accession>